<gene>
    <name evidence="1" type="ORF">BQ4739_LOCUS167</name>
</gene>
<evidence type="ECO:0000313" key="1">
    <source>
        <dbReference type="EMBL" id="SZX59555.1"/>
    </source>
</evidence>
<protein>
    <submittedName>
        <fullName evidence="1">Uncharacterized protein</fullName>
    </submittedName>
</protein>
<proteinExistence type="predicted"/>
<dbReference type="AlphaFoldDB" id="A0A383V1Y8"/>
<accession>A0A383V1Y8</accession>
<evidence type="ECO:0000313" key="2">
    <source>
        <dbReference type="Proteomes" id="UP000256970"/>
    </source>
</evidence>
<dbReference type="Proteomes" id="UP000256970">
    <property type="component" value="Unassembled WGS sequence"/>
</dbReference>
<reference evidence="1 2" key="1">
    <citation type="submission" date="2016-10" db="EMBL/GenBank/DDBJ databases">
        <authorList>
            <person name="Cai Z."/>
        </authorList>
    </citation>
    <scope>NUCLEOTIDE SEQUENCE [LARGE SCALE GENOMIC DNA]</scope>
</reference>
<sequence length="79" mass="9051">MHQLLSFQHFNEAKVLLSKSDQQSRLRGLALVLHGNFNAVGWPYMDADLMPIVRAALQQQQQQHCVARAFVQGYLQQKC</sequence>
<keyword evidence="2" id="KW-1185">Reference proteome</keyword>
<organism evidence="1 2">
    <name type="scientific">Tetradesmus obliquus</name>
    <name type="common">Green alga</name>
    <name type="synonym">Acutodesmus obliquus</name>
    <dbReference type="NCBI Taxonomy" id="3088"/>
    <lineage>
        <taxon>Eukaryota</taxon>
        <taxon>Viridiplantae</taxon>
        <taxon>Chlorophyta</taxon>
        <taxon>core chlorophytes</taxon>
        <taxon>Chlorophyceae</taxon>
        <taxon>CS clade</taxon>
        <taxon>Sphaeropleales</taxon>
        <taxon>Scenedesmaceae</taxon>
        <taxon>Tetradesmus</taxon>
    </lineage>
</organism>
<name>A0A383V1Y8_TETOB</name>
<dbReference type="EMBL" id="FNXT01000003">
    <property type="protein sequence ID" value="SZX59555.1"/>
    <property type="molecule type" value="Genomic_DNA"/>
</dbReference>